<dbReference type="Pfam" id="PF24476">
    <property type="entry name" value="DUF7580"/>
    <property type="match status" value="1"/>
</dbReference>
<keyword evidence="4" id="KW-1185">Reference proteome</keyword>
<keyword evidence="1" id="KW-0732">Signal</keyword>
<dbReference type="OrthoDB" id="3565018at2759"/>
<protein>
    <recommendedName>
        <fullName evidence="2">DUF7580 domain-containing protein</fullName>
    </recommendedName>
</protein>
<comment type="caution">
    <text evidence="3">The sequence shown here is derived from an EMBL/GenBank/DDBJ whole genome shotgun (WGS) entry which is preliminary data.</text>
</comment>
<reference evidence="3 4" key="1">
    <citation type="submission" date="2018-05" db="EMBL/GenBank/DDBJ databases">
        <title>Draft genome sequence of Scytalidium lignicola DSM 105466, a ubiquitous saprotrophic fungus.</title>
        <authorList>
            <person name="Buettner E."/>
            <person name="Gebauer A.M."/>
            <person name="Hofrichter M."/>
            <person name="Liers C."/>
            <person name="Kellner H."/>
        </authorList>
    </citation>
    <scope>NUCLEOTIDE SEQUENCE [LARGE SCALE GENOMIC DNA]</scope>
    <source>
        <strain evidence="3 4">DSM 105466</strain>
    </source>
</reference>
<evidence type="ECO:0000256" key="1">
    <source>
        <dbReference type="SAM" id="SignalP"/>
    </source>
</evidence>
<dbReference type="InterPro" id="IPR056002">
    <property type="entry name" value="DUF7580"/>
</dbReference>
<feature type="signal peptide" evidence="1">
    <location>
        <begin position="1"/>
        <end position="20"/>
    </location>
</feature>
<evidence type="ECO:0000313" key="3">
    <source>
        <dbReference type="EMBL" id="RFU31084.1"/>
    </source>
</evidence>
<dbReference type="AlphaFoldDB" id="A0A3E2HCF0"/>
<dbReference type="Proteomes" id="UP000258309">
    <property type="component" value="Unassembled WGS sequence"/>
</dbReference>
<dbReference type="STRING" id="5539.A0A3E2HCF0"/>
<gene>
    <name evidence="3" type="ORF">B7463_g5232</name>
</gene>
<evidence type="ECO:0000313" key="4">
    <source>
        <dbReference type="Proteomes" id="UP000258309"/>
    </source>
</evidence>
<evidence type="ECO:0000259" key="2">
    <source>
        <dbReference type="Pfam" id="PF24476"/>
    </source>
</evidence>
<sequence length="653" mass="74607">MSGVEIVGFLLGGFPLLISAAEHYKEGFEPLAKWYRFRDDFIQFIDAVATLKLLFDQTLERFLISADIPDEELQQFMTNPNYEGWHRAELLGLLTEKLGSAHEVFMSTIRRMNKLLLELKEMLMVKTVKNGAVEWEVEWARDGASRWNYQMKRIYLSFSKKGNVIIEELERHNKTLAALLDSKDKLDSLKATRKDTTWANIFSGIRSHANSLYAALKKGWNCECEAGHSTALRLQPRETGGWSSDFNMYFTVPREGPTHPKVRREVMISIRKPKKEAVVLSQTSRVPDKDGYLSKLRRDFEPQVTITQRPELTPSVFDSSTSIRSSFRDIFKNETEKYANNVLSSNGTEVLLEDKTSRNPIFPGSSKTKKSVRMILPAEIPIQAKPTSMQPQVKEIHVNREPCNQIQDLCSTLCSCNIYPCSLGYLGDDQTQQKHELKYIRDSFDDKSTISLEALLDNPDALTFTRQQRYKIASILASSLLQLQTTPWLPQHHLDKKNLFFFRERNIIHFDRPYITHSFLSTRVGPSPSAPSASLALPPRFIARHSLNNLGTLLLELCFGKSVEKCEFRKYHLDANGQAHERTNWSTTRDWAERVGEEDPRLEGVINCCVSDILFLQVQGGAGWERKEFVQAVYGGVVKPLEGLVEGWTEMVL</sequence>
<name>A0A3E2HCF0_SCYLI</name>
<feature type="non-terminal residue" evidence="3">
    <location>
        <position position="653"/>
    </location>
</feature>
<feature type="domain" description="DUF7580" evidence="2">
    <location>
        <begin position="403"/>
        <end position="642"/>
    </location>
</feature>
<dbReference type="PANTHER" id="PTHR35186:SF4">
    <property type="entry name" value="PRION-INHIBITION AND PROPAGATION HELO DOMAIN-CONTAINING PROTEIN"/>
    <property type="match status" value="1"/>
</dbReference>
<proteinExistence type="predicted"/>
<accession>A0A3E2HCF0</accession>
<dbReference type="EMBL" id="NCSJ02000084">
    <property type="protein sequence ID" value="RFU31084.1"/>
    <property type="molecule type" value="Genomic_DNA"/>
</dbReference>
<feature type="non-terminal residue" evidence="3">
    <location>
        <position position="1"/>
    </location>
</feature>
<feature type="chain" id="PRO_5017807794" description="DUF7580 domain-containing protein" evidence="1">
    <location>
        <begin position="21"/>
        <end position="653"/>
    </location>
</feature>
<organism evidence="3 4">
    <name type="scientific">Scytalidium lignicola</name>
    <name type="common">Hyphomycete</name>
    <dbReference type="NCBI Taxonomy" id="5539"/>
    <lineage>
        <taxon>Eukaryota</taxon>
        <taxon>Fungi</taxon>
        <taxon>Dikarya</taxon>
        <taxon>Ascomycota</taxon>
        <taxon>Pezizomycotina</taxon>
        <taxon>Leotiomycetes</taxon>
        <taxon>Leotiomycetes incertae sedis</taxon>
        <taxon>Scytalidium</taxon>
    </lineage>
</organism>
<dbReference type="OMA" id="FYECLAR"/>
<dbReference type="PANTHER" id="PTHR35186">
    <property type="entry name" value="ANK_REP_REGION DOMAIN-CONTAINING PROTEIN"/>
    <property type="match status" value="1"/>
</dbReference>